<dbReference type="SUPFAM" id="SSF141371">
    <property type="entry name" value="PilZ domain-like"/>
    <property type="match status" value="1"/>
</dbReference>
<dbReference type="RefSeq" id="WP_281093039.1">
    <property type="nucleotide sequence ID" value="NZ_JARYZI010000002.1"/>
</dbReference>
<keyword evidence="3" id="KW-1185">Reference proteome</keyword>
<dbReference type="EMBL" id="JARYZI010000002">
    <property type="protein sequence ID" value="MDH8677227.1"/>
    <property type="molecule type" value="Genomic_DNA"/>
</dbReference>
<reference evidence="2 3" key="1">
    <citation type="submission" date="2023-04" db="EMBL/GenBank/DDBJ databases">
        <title>Fusibacter bizertensis strain WBS, isolated from littoral bottom sediments of the Arctic seas - biochemical and genomic analysis.</title>
        <authorList>
            <person name="Brioukhanov A.L."/>
        </authorList>
    </citation>
    <scope>NUCLEOTIDE SEQUENCE [LARGE SCALE GENOMIC DNA]</scope>
    <source>
        <strain evidence="2 3">WBS</strain>
    </source>
</reference>
<organism evidence="2 3">
    <name type="scientific">Fusibacter bizertensis</name>
    <dbReference type="NCBI Taxonomy" id="1488331"/>
    <lineage>
        <taxon>Bacteria</taxon>
        <taxon>Bacillati</taxon>
        <taxon>Bacillota</taxon>
        <taxon>Clostridia</taxon>
        <taxon>Eubacteriales</taxon>
        <taxon>Eubacteriales Family XII. Incertae Sedis</taxon>
        <taxon>Fusibacter</taxon>
    </lineage>
</organism>
<dbReference type="Pfam" id="PF07238">
    <property type="entry name" value="PilZ"/>
    <property type="match status" value="1"/>
</dbReference>
<proteinExistence type="predicted"/>
<sequence length="115" mass="13245">MDRRREKRISNLGVIESFNFHANNQEVVINSPLEISLVDISVGGLGIKSNIMLEEDTTLSIAIQHEDVNFVVIGRIVWCRREDQIYNCGLKLIYLPSELNELLEEVVEQENKYIN</sequence>
<feature type="domain" description="PilZ" evidence="1">
    <location>
        <begin position="2"/>
        <end position="108"/>
    </location>
</feature>
<gene>
    <name evidence="2" type="ORF">QE109_03655</name>
</gene>
<evidence type="ECO:0000313" key="2">
    <source>
        <dbReference type="EMBL" id="MDH8677227.1"/>
    </source>
</evidence>
<evidence type="ECO:0000259" key="1">
    <source>
        <dbReference type="Pfam" id="PF07238"/>
    </source>
</evidence>
<accession>A0ABT6N9Y6</accession>
<name>A0ABT6N9Y6_9FIRM</name>
<protein>
    <submittedName>
        <fullName evidence="2">PilZ domain-containing protein</fullName>
    </submittedName>
</protein>
<dbReference type="Proteomes" id="UP001158045">
    <property type="component" value="Unassembled WGS sequence"/>
</dbReference>
<evidence type="ECO:0000313" key="3">
    <source>
        <dbReference type="Proteomes" id="UP001158045"/>
    </source>
</evidence>
<dbReference type="Gene3D" id="2.40.10.220">
    <property type="entry name" value="predicted glycosyltransferase like domains"/>
    <property type="match status" value="1"/>
</dbReference>
<comment type="caution">
    <text evidence="2">The sequence shown here is derived from an EMBL/GenBank/DDBJ whole genome shotgun (WGS) entry which is preliminary data.</text>
</comment>
<dbReference type="InterPro" id="IPR009875">
    <property type="entry name" value="PilZ_domain"/>
</dbReference>